<evidence type="ECO:0000313" key="5">
    <source>
        <dbReference type="Proteomes" id="UP000440694"/>
    </source>
</evidence>
<name>A0A6I3KJL0_9HYPH</name>
<dbReference type="PANTHER" id="PTHR46124:SF2">
    <property type="entry name" value="D-AMINOACYL-TRNA DEACYLASE"/>
    <property type="match status" value="1"/>
</dbReference>
<dbReference type="CDD" id="cd01310">
    <property type="entry name" value="TatD_DNAse"/>
    <property type="match status" value="1"/>
</dbReference>
<comment type="caution">
    <text evidence="4">The sequence shown here is derived from an EMBL/GenBank/DDBJ whole genome shotgun (WGS) entry which is preliminary data.</text>
</comment>
<feature type="binding site" evidence="3">
    <location>
        <position position="7"/>
    </location>
    <ligand>
        <name>a divalent metal cation</name>
        <dbReference type="ChEBI" id="CHEBI:60240"/>
        <label>1</label>
    </ligand>
</feature>
<evidence type="ECO:0000256" key="2">
    <source>
        <dbReference type="ARBA" id="ARBA00022801"/>
    </source>
</evidence>
<dbReference type="InterPro" id="IPR018228">
    <property type="entry name" value="DNase_TatD-rel_CS"/>
</dbReference>
<comment type="similarity">
    <text evidence="1">Belongs to the metallo-dependent hydrolases superfamily. TatD-type hydrolase family.</text>
</comment>
<dbReference type="PROSITE" id="PS01091">
    <property type="entry name" value="TATD_3"/>
    <property type="match status" value="1"/>
</dbReference>
<accession>A0A6I3KJL0</accession>
<evidence type="ECO:0000256" key="3">
    <source>
        <dbReference type="PIRSR" id="PIRSR005902-1"/>
    </source>
</evidence>
<reference evidence="4 5" key="1">
    <citation type="submission" date="2019-11" db="EMBL/GenBank/DDBJ databases">
        <title>Identification of a novel strain.</title>
        <authorList>
            <person name="Xu Q."/>
            <person name="Wang G."/>
        </authorList>
    </citation>
    <scope>NUCLEOTIDE SEQUENCE [LARGE SCALE GENOMIC DNA]</scope>
    <source>
        <strain evidence="5">xq</strain>
    </source>
</reference>
<feature type="binding site" evidence="3">
    <location>
        <position position="146"/>
    </location>
    <ligand>
        <name>a divalent metal cation</name>
        <dbReference type="ChEBI" id="CHEBI:60240"/>
        <label>2</label>
    </ligand>
</feature>
<dbReference type="PANTHER" id="PTHR46124">
    <property type="entry name" value="D-AMINOACYL-TRNA DEACYLASE"/>
    <property type="match status" value="1"/>
</dbReference>
<gene>
    <name evidence="4" type="ORF">GIW81_06180</name>
</gene>
<dbReference type="RefSeq" id="WP_154738416.1">
    <property type="nucleotide sequence ID" value="NZ_WMBQ01000001.1"/>
</dbReference>
<protein>
    <submittedName>
        <fullName evidence="4">TatD family deoxyribonuclease</fullName>
    </submittedName>
</protein>
<dbReference type="Proteomes" id="UP000440694">
    <property type="component" value="Unassembled WGS sequence"/>
</dbReference>
<feature type="binding site" evidence="3">
    <location>
        <position position="194"/>
    </location>
    <ligand>
        <name>a divalent metal cation</name>
        <dbReference type="ChEBI" id="CHEBI:60240"/>
        <label>1</label>
    </ligand>
</feature>
<dbReference type="EMBL" id="WMBQ01000001">
    <property type="protein sequence ID" value="MTD93922.1"/>
    <property type="molecule type" value="Genomic_DNA"/>
</dbReference>
<dbReference type="GO" id="GO:0016788">
    <property type="term" value="F:hydrolase activity, acting on ester bonds"/>
    <property type="evidence" value="ECO:0007669"/>
    <property type="project" value="InterPro"/>
</dbReference>
<dbReference type="NCBIfam" id="NF041926">
    <property type="entry name" value="QatD"/>
    <property type="match status" value="1"/>
</dbReference>
<evidence type="ECO:0000313" key="4">
    <source>
        <dbReference type="EMBL" id="MTD93922.1"/>
    </source>
</evidence>
<dbReference type="GO" id="GO:0046872">
    <property type="term" value="F:metal ion binding"/>
    <property type="evidence" value="ECO:0007669"/>
    <property type="project" value="UniProtKB-KW"/>
</dbReference>
<dbReference type="PIRSF" id="PIRSF005902">
    <property type="entry name" value="DNase_TatD"/>
    <property type="match status" value="1"/>
</dbReference>
<feature type="binding site" evidence="3">
    <location>
        <position position="5"/>
    </location>
    <ligand>
        <name>a divalent metal cation</name>
        <dbReference type="ChEBI" id="CHEBI:60240"/>
        <label>1</label>
    </ligand>
</feature>
<dbReference type="SUPFAM" id="SSF51556">
    <property type="entry name" value="Metallo-dependent hydrolases"/>
    <property type="match status" value="1"/>
</dbReference>
<evidence type="ECO:0000256" key="1">
    <source>
        <dbReference type="ARBA" id="ARBA00009275"/>
    </source>
</evidence>
<sequence length="252" mass="27683">MIDFHCHLDLFDDPEAVASECEKAGVFVLSVTTTPKAWRKTSALAKNRRYVRTALGLHPQLAHERSSEVPLLEALLGEASYVGEIGLDGSPAHRPHAEIQLKVFERVLSASQSGGGHIFTIHSRGAAEAVISSLHRHRCGSTAVLHWFSGTRVELDAAIALGCWFSVGPAMLRSEKGRQLAARMPRDRLLTETDGPFALDGKRPLMPTDVRTAVTQIAKLWSTREHDVQYQLNANLKDLLSRVPDRATQAPV</sequence>
<dbReference type="InterPro" id="IPR001130">
    <property type="entry name" value="TatD-like"/>
</dbReference>
<dbReference type="InterPro" id="IPR032466">
    <property type="entry name" value="Metal_Hydrolase"/>
</dbReference>
<keyword evidence="5" id="KW-1185">Reference proteome</keyword>
<dbReference type="AlphaFoldDB" id="A0A6I3KJL0"/>
<proteinExistence type="inferred from homology"/>
<organism evidence="4 5">
    <name type="scientific">Hyphomicrobium album</name>
    <dbReference type="NCBI Taxonomy" id="2665159"/>
    <lineage>
        <taxon>Bacteria</taxon>
        <taxon>Pseudomonadati</taxon>
        <taxon>Pseudomonadota</taxon>
        <taxon>Alphaproteobacteria</taxon>
        <taxon>Hyphomicrobiales</taxon>
        <taxon>Hyphomicrobiaceae</taxon>
        <taxon>Hyphomicrobium</taxon>
    </lineage>
</organism>
<feature type="binding site" evidence="3">
    <location>
        <position position="122"/>
    </location>
    <ligand>
        <name>a divalent metal cation</name>
        <dbReference type="ChEBI" id="CHEBI:60240"/>
        <label>2</label>
    </ligand>
</feature>
<dbReference type="Gene3D" id="3.20.20.140">
    <property type="entry name" value="Metal-dependent hydrolases"/>
    <property type="match status" value="1"/>
</dbReference>
<keyword evidence="2" id="KW-0378">Hydrolase</keyword>
<dbReference type="InterPro" id="IPR049677">
    <property type="entry name" value="QatD"/>
</dbReference>
<keyword evidence="3" id="KW-0479">Metal-binding</keyword>
<dbReference type="Pfam" id="PF01026">
    <property type="entry name" value="TatD_DNase"/>
    <property type="match status" value="1"/>
</dbReference>
<feature type="binding site" evidence="3">
    <location>
        <position position="84"/>
    </location>
    <ligand>
        <name>a divalent metal cation</name>
        <dbReference type="ChEBI" id="CHEBI:60240"/>
        <label>1</label>
    </ligand>
</feature>